<evidence type="ECO:0000313" key="4">
    <source>
        <dbReference type="EMBL" id="VFK39999.1"/>
    </source>
</evidence>
<dbReference type="Pfam" id="PF00881">
    <property type="entry name" value="Nitroreductase"/>
    <property type="match status" value="1"/>
</dbReference>
<evidence type="ECO:0000256" key="2">
    <source>
        <dbReference type="ARBA" id="ARBA00023002"/>
    </source>
</evidence>
<feature type="domain" description="Nitroreductase" evidence="3">
    <location>
        <begin position="7"/>
        <end position="177"/>
    </location>
</feature>
<dbReference type="PANTHER" id="PTHR43673:SF12">
    <property type="entry name" value="PROTEIN DRGA"/>
    <property type="match status" value="1"/>
</dbReference>
<dbReference type="PANTHER" id="PTHR43673">
    <property type="entry name" value="NAD(P)H NITROREDUCTASE YDGI-RELATED"/>
    <property type="match status" value="1"/>
</dbReference>
<reference evidence="4" key="1">
    <citation type="submission" date="2019-02" db="EMBL/GenBank/DDBJ databases">
        <authorList>
            <person name="Gruber-Vodicka R. H."/>
            <person name="Seah K. B. B."/>
        </authorList>
    </citation>
    <scope>NUCLEOTIDE SEQUENCE</scope>
    <source>
        <strain evidence="4">BECK_BZ125</strain>
    </source>
</reference>
<accession>A0A450YEQ0</accession>
<evidence type="ECO:0000259" key="3">
    <source>
        <dbReference type="Pfam" id="PF00881"/>
    </source>
</evidence>
<proteinExistence type="inferred from homology"/>
<name>A0A450YEQ0_9GAMM</name>
<comment type="similarity">
    <text evidence="1">Belongs to the nitroreductase family.</text>
</comment>
<sequence>MNTFDAIRQRRAIKQYDPNHRMSEDEIQRLLGLALLSPTAFNIQNWRFVIARDPALRKELKEAAHGQPQMTDASLLVMLCADLDAWEKDPQRYWKDTDKAVQDFILPRIAQYYRDDEREQRDEAMRSCGIAAQTIMLAAKAMGYDSCPMIGFDFEKAGKLIRLPADHIIVLCVAIGKGMKAAEPRPGQLPMEQVVFTDTFPENA</sequence>
<dbReference type="GO" id="GO:0016491">
    <property type="term" value="F:oxidoreductase activity"/>
    <property type="evidence" value="ECO:0007669"/>
    <property type="project" value="UniProtKB-KW"/>
</dbReference>
<dbReference type="SUPFAM" id="SSF55469">
    <property type="entry name" value="FMN-dependent nitroreductase-like"/>
    <property type="match status" value="1"/>
</dbReference>
<dbReference type="InterPro" id="IPR000415">
    <property type="entry name" value="Nitroreductase-like"/>
</dbReference>
<evidence type="ECO:0000256" key="1">
    <source>
        <dbReference type="ARBA" id="ARBA00007118"/>
    </source>
</evidence>
<keyword evidence="2" id="KW-0560">Oxidoreductase</keyword>
<dbReference type="CDD" id="cd02137">
    <property type="entry name" value="MhqN-like"/>
    <property type="match status" value="1"/>
</dbReference>
<dbReference type="Gene3D" id="3.40.109.10">
    <property type="entry name" value="NADH Oxidase"/>
    <property type="match status" value="1"/>
</dbReference>
<dbReference type="InterPro" id="IPR029479">
    <property type="entry name" value="Nitroreductase"/>
</dbReference>
<gene>
    <name evidence="4" type="ORF">BECKTC1821E_GA0114239_100621</name>
</gene>
<dbReference type="EMBL" id="CAADFT010000006">
    <property type="protein sequence ID" value="VFK39999.1"/>
    <property type="molecule type" value="Genomic_DNA"/>
</dbReference>
<organism evidence="4">
    <name type="scientific">Candidatus Kentrum sp. TC</name>
    <dbReference type="NCBI Taxonomy" id="2126339"/>
    <lineage>
        <taxon>Bacteria</taxon>
        <taxon>Pseudomonadati</taxon>
        <taxon>Pseudomonadota</taxon>
        <taxon>Gammaproteobacteria</taxon>
        <taxon>Candidatus Kentrum</taxon>
    </lineage>
</organism>
<dbReference type="AlphaFoldDB" id="A0A450YEQ0"/>
<protein>
    <submittedName>
        <fullName evidence="4">Nitroreductase</fullName>
    </submittedName>
</protein>